<feature type="domain" description="TonB-dependent receptor-like beta-barrel" evidence="17">
    <location>
        <begin position="250"/>
        <end position="701"/>
    </location>
</feature>
<dbReference type="CDD" id="cd01347">
    <property type="entry name" value="ligand_gated_channel"/>
    <property type="match status" value="1"/>
</dbReference>
<name>A0A840LBP6_9BURK</name>
<dbReference type="GO" id="GO:0015891">
    <property type="term" value="P:siderophore transport"/>
    <property type="evidence" value="ECO:0007669"/>
    <property type="project" value="InterPro"/>
</dbReference>
<dbReference type="Gene3D" id="2.170.130.10">
    <property type="entry name" value="TonB-dependent receptor, plug domain"/>
    <property type="match status" value="1"/>
</dbReference>
<dbReference type="InterPro" id="IPR010105">
    <property type="entry name" value="TonB_sidphr_rcpt"/>
</dbReference>
<sequence length="734" mass="81163">MQETKRRQLLRSINLSALSACAAGLPLLATVQVSASAANAGSNNLERVMVTGTATSVRSFQVDQARSATKTDTALLDTPQAIAVVPRSVLEDQAAGDLFEAARNVSGVSRQSSYWGQNGGTFRVRGFDLDEGTGYLRDGFRYNARGRLMMSNVQSVEVLKGPASVLYGRAEPGGLANIVSMEPGRERQQQLKLKLGSYQTYDLDLMAGGALDEAARFRYRVDVELEDNKSFRQHVYSKAQAVAPQLLWLPDDKTRIKAYFEWQRQNVLADYGIPSWQGRPAEVPHDRYYGELGNQQRSQQDRASLSLERKLAQDWTLRLGATQSRFRYADGYSEVYGSNVGPAEAGNAMDAGLAPGTPRLTRYQGISPERKRQRSLQAELTGKVEAFGRQHTLLFGLERSRVNAQTDPSYWGAYPSIAIFAPVLSGRPVLPQGLDISHSRTQDDISAGFVQLEAELSEPLRLLLGLRHDRYQQDYFYQSGQDKPVSTVTHDAANSPRLGLLWKLSSDWSAYLSASRSFAPAGAYQSASQNKKFKPLIGEQRELGFKWERADGRLTASGSVFDLRKRNVVTKDPNDERQSIQIGMERSTGLELDLAAEPLRGLQLIASYARLHARVADSTDYKPGLLLPFTPRDSGSLWLSWRPGSQALGLRNWMLGSGLFASGQRQADLENTVKAPGYLRWDASLAADWADWRLQLNLDNLGDTRYIDSGPGGVAVLNPGKPRSLSLSLNRTFQ</sequence>
<evidence type="ECO:0000256" key="10">
    <source>
        <dbReference type="ARBA" id="ARBA00023077"/>
    </source>
</evidence>
<evidence type="ECO:0000256" key="5">
    <source>
        <dbReference type="ARBA" id="ARBA00022496"/>
    </source>
</evidence>
<dbReference type="Pfam" id="PF00593">
    <property type="entry name" value="TonB_dep_Rec_b-barrel"/>
    <property type="match status" value="1"/>
</dbReference>
<dbReference type="GO" id="GO:0009279">
    <property type="term" value="C:cell outer membrane"/>
    <property type="evidence" value="ECO:0007669"/>
    <property type="project" value="UniProtKB-SubCell"/>
</dbReference>
<keyword evidence="12 19" id="KW-0675">Receptor</keyword>
<dbReference type="GO" id="GO:0015344">
    <property type="term" value="F:siderophore uptake transmembrane transporter activity"/>
    <property type="evidence" value="ECO:0007669"/>
    <property type="project" value="TreeGrafter"/>
</dbReference>
<dbReference type="AlphaFoldDB" id="A0A840LBP6"/>
<evidence type="ECO:0000256" key="3">
    <source>
        <dbReference type="ARBA" id="ARBA00022448"/>
    </source>
</evidence>
<keyword evidence="20" id="KW-1185">Reference proteome</keyword>
<proteinExistence type="inferred from homology"/>
<dbReference type="InterPro" id="IPR006311">
    <property type="entry name" value="TAT_signal"/>
</dbReference>
<comment type="subcellular location">
    <subcellularLocation>
        <location evidence="1 14">Cell outer membrane</location>
        <topology evidence="1 14">Multi-pass membrane protein</topology>
    </subcellularLocation>
</comment>
<feature type="signal peptide" evidence="16">
    <location>
        <begin position="1"/>
        <end position="22"/>
    </location>
</feature>
<evidence type="ECO:0000256" key="6">
    <source>
        <dbReference type="ARBA" id="ARBA00022692"/>
    </source>
</evidence>
<protein>
    <submittedName>
        <fullName evidence="19">Iron complex outermembrane receptor protein</fullName>
    </submittedName>
</protein>
<dbReference type="InterPro" id="IPR012910">
    <property type="entry name" value="Plug_dom"/>
</dbReference>
<evidence type="ECO:0000256" key="14">
    <source>
        <dbReference type="PROSITE-ProRule" id="PRU01360"/>
    </source>
</evidence>
<keyword evidence="9" id="KW-0406">Ion transport</keyword>
<evidence type="ECO:0000256" key="7">
    <source>
        <dbReference type="ARBA" id="ARBA00022729"/>
    </source>
</evidence>
<evidence type="ECO:0000256" key="16">
    <source>
        <dbReference type="SAM" id="SignalP"/>
    </source>
</evidence>
<evidence type="ECO:0000256" key="13">
    <source>
        <dbReference type="ARBA" id="ARBA00023237"/>
    </source>
</evidence>
<keyword evidence="8" id="KW-0408">Iron</keyword>
<keyword evidence="7 16" id="KW-0732">Signal</keyword>
<evidence type="ECO:0000259" key="18">
    <source>
        <dbReference type="Pfam" id="PF07715"/>
    </source>
</evidence>
<dbReference type="PROSITE" id="PS51318">
    <property type="entry name" value="TAT"/>
    <property type="match status" value="1"/>
</dbReference>
<keyword evidence="4 14" id="KW-1134">Transmembrane beta strand</keyword>
<evidence type="ECO:0000313" key="20">
    <source>
        <dbReference type="Proteomes" id="UP000562027"/>
    </source>
</evidence>
<evidence type="ECO:0000256" key="15">
    <source>
        <dbReference type="RuleBase" id="RU003357"/>
    </source>
</evidence>
<dbReference type="InterPro" id="IPR039426">
    <property type="entry name" value="TonB-dep_rcpt-like"/>
</dbReference>
<keyword evidence="5" id="KW-0410">Iron transport</keyword>
<dbReference type="EMBL" id="JACHLP010000005">
    <property type="protein sequence ID" value="MBB4844113.1"/>
    <property type="molecule type" value="Genomic_DNA"/>
</dbReference>
<feature type="chain" id="PRO_5032550186" evidence="16">
    <location>
        <begin position="23"/>
        <end position="734"/>
    </location>
</feature>
<dbReference type="PANTHER" id="PTHR32552">
    <property type="entry name" value="FERRICHROME IRON RECEPTOR-RELATED"/>
    <property type="match status" value="1"/>
</dbReference>
<dbReference type="GO" id="GO:0038023">
    <property type="term" value="F:signaling receptor activity"/>
    <property type="evidence" value="ECO:0007669"/>
    <property type="project" value="InterPro"/>
</dbReference>
<dbReference type="InterPro" id="IPR000531">
    <property type="entry name" value="Beta-barrel_TonB"/>
</dbReference>
<dbReference type="Pfam" id="PF07715">
    <property type="entry name" value="Plug"/>
    <property type="match status" value="1"/>
</dbReference>
<evidence type="ECO:0000259" key="17">
    <source>
        <dbReference type="Pfam" id="PF00593"/>
    </source>
</evidence>
<keyword evidence="13 14" id="KW-0998">Cell outer membrane</keyword>
<keyword evidence="6 14" id="KW-0812">Transmembrane</keyword>
<keyword evidence="3 14" id="KW-0813">Transport</keyword>
<evidence type="ECO:0000256" key="9">
    <source>
        <dbReference type="ARBA" id="ARBA00023065"/>
    </source>
</evidence>
<evidence type="ECO:0000313" key="19">
    <source>
        <dbReference type="EMBL" id="MBB4844113.1"/>
    </source>
</evidence>
<evidence type="ECO:0000256" key="1">
    <source>
        <dbReference type="ARBA" id="ARBA00004571"/>
    </source>
</evidence>
<feature type="domain" description="TonB-dependent receptor plug" evidence="18">
    <location>
        <begin position="76"/>
        <end position="174"/>
    </location>
</feature>
<keyword evidence="10 15" id="KW-0798">TonB box</keyword>
<dbReference type="Proteomes" id="UP000562027">
    <property type="component" value="Unassembled WGS sequence"/>
</dbReference>
<dbReference type="PANTHER" id="PTHR32552:SF68">
    <property type="entry name" value="FERRICHROME OUTER MEMBRANE TRANSPORTER_PHAGE RECEPTOR"/>
    <property type="match status" value="1"/>
</dbReference>
<dbReference type="PROSITE" id="PS52016">
    <property type="entry name" value="TONB_DEPENDENT_REC_3"/>
    <property type="match status" value="1"/>
</dbReference>
<dbReference type="NCBIfam" id="TIGR01783">
    <property type="entry name" value="TonB-siderophor"/>
    <property type="match status" value="1"/>
</dbReference>
<evidence type="ECO:0000256" key="2">
    <source>
        <dbReference type="ARBA" id="ARBA00009810"/>
    </source>
</evidence>
<comment type="caution">
    <text evidence="19">The sequence shown here is derived from an EMBL/GenBank/DDBJ whole genome shotgun (WGS) entry which is preliminary data.</text>
</comment>
<keyword evidence="11 14" id="KW-0472">Membrane</keyword>
<gene>
    <name evidence="19" type="ORF">HNP55_002649</name>
</gene>
<accession>A0A840LBP6</accession>
<dbReference type="SUPFAM" id="SSF56935">
    <property type="entry name" value="Porins"/>
    <property type="match status" value="1"/>
</dbReference>
<dbReference type="InterPro" id="IPR036942">
    <property type="entry name" value="Beta-barrel_TonB_sf"/>
</dbReference>
<evidence type="ECO:0000256" key="8">
    <source>
        <dbReference type="ARBA" id="ARBA00023004"/>
    </source>
</evidence>
<organism evidence="19 20">
    <name type="scientific">Roseateles oligotrophus</name>
    <dbReference type="NCBI Taxonomy" id="1769250"/>
    <lineage>
        <taxon>Bacteria</taxon>
        <taxon>Pseudomonadati</taxon>
        <taxon>Pseudomonadota</taxon>
        <taxon>Betaproteobacteria</taxon>
        <taxon>Burkholderiales</taxon>
        <taxon>Sphaerotilaceae</taxon>
        <taxon>Roseateles</taxon>
    </lineage>
</organism>
<evidence type="ECO:0000256" key="11">
    <source>
        <dbReference type="ARBA" id="ARBA00023136"/>
    </source>
</evidence>
<comment type="similarity">
    <text evidence="2 14 15">Belongs to the TonB-dependent receptor family.</text>
</comment>
<dbReference type="RefSeq" id="WP_184300028.1">
    <property type="nucleotide sequence ID" value="NZ_JACHLP010000005.1"/>
</dbReference>
<evidence type="ECO:0000256" key="12">
    <source>
        <dbReference type="ARBA" id="ARBA00023170"/>
    </source>
</evidence>
<dbReference type="Gene3D" id="2.40.170.20">
    <property type="entry name" value="TonB-dependent receptor, beta-barrel domain"/>
    <property type="match status" value="1"/>
</dbReference>
<dbReference type="InterPro" id="IPR037066">
    <property type="entry name" value="Plug_dom_sf"/>
</dbReference>
<dbReference type="FunFam" id="2.170.130.10:FF:000001">
    <property type="entry name" value="Catecholate siderophore TonB-dependent receptor"/>
    <property type="match status" value="1"/>
</dbReference>
<reference evidence="19 20" key="1">
    <citation type="submission" date="2020-08" db="EMBL/GenBank/DDBJ databases">
        <title>Functional genomics of gut bacteria from endangered species of beetles.</title>
        <authorList>
            <person name="Carlos-Shanley C."/>
        </authorList>
    </citation>
    <scope>NUCLEOTIDE SEQUENCE [LARGE SCALE GENOMIC DNA]</scope>
    <source>
        <strain evidence="19 20">S00239</strain>
    </source>
</reference>
<evidence type="ECO:0000256" key="4">
    <source>
        <dbReference type="ARBA" id="ARBA00022452"/>
    </source>
</evidence>